<dbReference type="InterPro" id="IPR036501">
    <property type="entry name" value="Inhibitor_vert_lysozyme_sf"/>
</dbReference>
<organism evidence="2 3">
    <name type="scientific">Rhodoferax saidenbachensis</name>
    <dbReference type="NCBI Taxonomy" id="1484693"/>
    <lineage>
        <taxon>Bacteria</taxon>
        <taxon>Pseudomonadati</taxon>
        <taxon>Pseudomonadota</taxon>
        <taxon>Betaproteobacteria</taxon>
        <taxon>Burkholderiales</taxon>
        <taxon>Comamonadaceae</taxon>
        <taxon>Rhodoferax</taxon>
    </lineage>
</organism>
<evidence type="ECO:0000313" key="2">
    <source>
        <dbReference type="EMBL" id="MDR7307042.1"/>
    </source>
</evidence>
<comment type="caution">
    <text evidence="2">The sequence shown here is derived from an EMBL/GenBank/DDBJ whole genome shotgun (WGS) entry which is preliminary data.</text>
</comment>
<dbReference type="RefSeq" id="WP_310342891.1">
    <property type="nucleotide sequence ID" value="NZ_JAVDXO010000004.1"/>
</dbReference>
<dbReference type="SUPFAM" id="SSF89872">
    <property type="entry name" value="Inhibitor of vertebrate lysozyme, Ivy"/>
    <property type="match status" value="1"/>
</dbReference>
<dbReference type="Gene3D" id="3.40.1420.10">
    <property type="entry name" value="Inhibitor of vertebrate lysozyme"/>
    <property type="match status" value="1"/>
</dbReference>
<proteinExistence type="predicted"/>
<gene>
    <name evidence="2" type="ORF">J2X15_002328</name>
</gene>
<dbReference type="EMBL" id="JAVDXO010000004">
    <property type="protein sequence ID" value="MDR7307042.1"/>
    <property type="molecule type" value="Genomic_DNA"/>
</dbReference>
<protein>
    <recommendedName>
        <fullName evidence="4">Lysozyme inhibitor</fullName>
    </recommendedName>
</protein>
<sequence>MAKSASLGHWCLVWALLAWGSTGTAAEPYPWELLKDRDFSKAYTAMLGPHIRQPWLAQLNGPANPVEHIQLGPERKDLIRFEACRPHQCDTDYITVLYFRKHRRAYARLVLPSGVFMLGRPPGTLAELLAKP</sequence>
<name>A0ABU1ZNC5_9BURK</name>
<evidence type="ECO:0000313" key="3">
    <source>
        <dbReference type="Proteomes" id="UP001268089"/>
    </source>
</evidence>
<feature type="chain" id="PRO_5045371248" description="Lysozyme inhibitor" evidence="1">
    <location>
        <begin position="27"/>
        <end position="132"/>
    </location>
</feature>
<keyword evidence="3" id="KW-1185">Reference proteome</keyword>
<feature type="signal peptide" evidence="1">
    <location>
        <begin position="1"/>
        <end position="26"/>
    </location>
</feature>
<keyword evidence="1" id="KW-0732">Signal</keyword>
<accession>A0ABU1ZNC5</accession>
<dbReference type="Pfam" id="PF08816">
    <property type="entry name" value="Ivy"/>
    <property type="match status" value="1"/>
</dbReference>
<evidence type="ECO:0000256" key="1">
    <source>
        <dbReference type="SAM" id="SignalP"/>
    </source>
</evidence>
<dbReference type="Proteomes" id="UP001268089">
    <property type="component" value="Unassembled WGS sequence"/>
</dbReference>
<evidence type="ECO:0008006" key="4">
    <source>
        <dbReference type="Google" id="ProtNLM"/>
    </source>
</evidence>
<reference evidence="2 3" key="1">
    <citation type="submission" date="2023-07" db="EMBL/GenBank/DDBJ databases">
        <title>Sorghum-associated microbial communities from plants grown in Nebraska, USA.</title>
        <authorList>
            <person name="Schachtman D."/>
        </authorList>
    </citation>
    <scope>NUCLEOTIDE SEQUENCE [LARGE SCALE GENOMIC DNA]</scope>
    <source>
        <strain evidence="2 3">BE308</strain>
    </source>
</reference>